<dbReference type="Gene3D" id="2.60.120.260">
    <property type="entry name" value="Galactose-binding domain-like"/>
    <property type="match status" value="1"/>
</dbReference>
<dbReference type="InterPro" id="IPR001322">
    <property type="entry name" value="Lamin_tail_dom"/>
</dbReference>
<dbReference type="InterPro" id="IPR018247">
    <property type="entry name" value="EF_Hand_1_Ca_BS"/>
</dbReference>
<dbReference type="Proteomes" id="UP000322699">
    <property type="component" value="Unassembled WGS sequence"/>
</dbReference>
<evidence type="ECO:0000313" key="2">
    <source>
        <dbReference type="EMBL" id="KAA1261400.1"/>
    </source>
</evidence>
<feature type="domain" description="LTD" evidence="1">
    <location>
        <begin position="977"/>
        <end position="1094"/>
    </location>
</feature>
<reference evidence="2 3" key="1">
    <citation type="submission" date="2019-08" db="EMBL/GenBank/DDBJ databases">
        <title>Deep-cultivation of Planctomycetes and their phenomic and genomic characterization uncovers novel biology.</title>
        <authorList>
            <person name="Wiegand S."/>
            <person name="Jogler M."/>
            <person name="Boedeker C."/>
            <person name="Pinto D."/>
            <person name="Vollmers J."/>
            <person name="Rivas-Marin E."/>
            <person name="Kohn T."/>
            <person name="Peeters S.H."/>
            <person name="Heuer A."/>
            <person name="Rast P."/>
            <person name="Oberbeckmann S."/>
            <person name="Bunk B."/>
            <person name="Jeske O."/>
            <person name="Meyerdierks A."/>
            <person name="Storesund J.E."/>
            <person name="Kallscheuer N."/>
            <person name="Luecker S."/>
            <person name="Lage O.M."/>
            <person name="Pohl T."/>
            <person name="Merkel B.J."/>
            <person name="Hornburger P."/>
            <person name="Mueller R.-W."/>
            <person name="Bruemmer F."/>
            <person name="Labrenz M."/>
            <person name="Spormann A.M."/>
            <person name="Op Den Camp H."/>
            <person name="Overmann J."/>
            <person name="Amann R."/>
            <person name="Jetten M.S.M."/>
            <person name="Mascher T."/>
            <person name="Medema M.H."/>
            <person name="Devos D.P."/>
            <person name="Kaster A.-K."/>
            <person name="Ovreas L."/>
            <person name="Rohde M."/>
            <person name="Galperin M.Y."/>
            <person name="Jogler C."/>
        </authorList>
    </citation>
    <scope>NUCLEOTIDE SEQUENCE [LARGE SCALE GENOMIC DNA]</scope>
    <source>
        <strain evidence="2 3">LF1</strain>
    </source>
</reference>
<dbReference type="InterPro" id="IPR059177">
    <property type="entry name" value="GH29D-like_dom"/>
</dbReference>
<name>A0A5B1CP66_9BACT</name>
<dbReference type="Gene3D" id="2.60.40.1260">
    <property type="entry name" value="Lamin Tail domain"/>
    <property type="match status" value="2"/>
</dbReference>
<organism evidence="2 3">
    <name type="scientific">Rubripirellula obstinata</name>
    <dbReference type="NCBI Taxonomy" id="406547"/>
    <lineage>
        <taxon>Bacteria</taxon>
        <taxon>Pseudomonadati</taxon>
        <taxon>Planctomycetota</taxon>
        <taxon>Planctomycetia</taxon>
        <taxon>Pirellulales</taxon>
        <taxon>Pirellulaceae</taxon>
        <taxon>Rubripirellula</taxon>
    </lineage>
</organism>
<evidence type="ECO:0000313" key="3">
    <source>
        <dbReference type="Proteomes" id="UP000322699"/>
    </source>
</evidence>
<dbReference type="PROSITE" id="PS00018">
    <property type="entry name" value="EF_HAND_1"/>
    <property type="match status" value="2"/>
</dbReference>
<feature type="domain" description="LTD" evidence="1">
    <location>
        <begin position="18"/>
        <end position="215"/>
    </location>
</feature>
<gene>
    <name evidence="2" type="ORF">LF1_39470</name>
</gene>
<dbReference type="InterPro" id="IPR014867">
    <property type="entry name" value="Spore_coat_CotH_CotH2/3/7"/>
</dbReference>
<sequence length="1629" mass="173517">MPRSRKTKSRLNRLESLEKRQLLAADFLITEFVASNGSSLLDAYSRSSDWIEIRNVGSTAGDLQGWSLTDDPDELDQWTFPDTPESELAAGDFLVVFASGDGVPEPSTGELHTNFRLSAGGEYLALVQPGGQVANEFGSATSDYPDQQRDISFGIDSSGNTNRYFVTPTPRTANGIGVEGFVEDTTFSLDRGFYTSPIVVDVTSATEGATLVYTTDGSEPTLSNGTAVFVGANTAPTASVPINTTTVLRAAAFKNGLLETNVDTQSYFYLNDVVDQPSAPAGFPTTGLPRFIDYEIDPEIAGPGNPTGRADVLAALESLPTLSLTSDVDNIFGPAGIYSNPQDDTIEVATSVEWILADGESGFQVDAGLKIAGGASRNPSASAKHSMSLRFRSIYGASRLDYPLFADSPVTEFNSLQLRAMYNNSWIHRDSNQRDRGTLIRDQFIRDSMIAMGNDDGGRGSYANLYLNGLYWGVYNVHERADASHYAEYHGGDDDRIDALNGGSPVDGTIASFNALKAAAAAGNWTEVTNRLDVDNFIDWTIINAYGGNDDLKFNGNWRAAGGGLDGAKWRMYSWDSERTLEGVNAKLPGTITDATRMLADLSDIPEFIVRFGDRLHLHFSEGGALTPSATETRWNARVAELEDAIVAESARWGDNRESQPYTKGGHWTPEIDRLINTYFPARSGIVLDAYENLGFFPSIDAPQTLINSNVQAGGAAAAGSELTFAAEAGEIYYTTDGSDPRLPGGGVSPNAIKFNGIAGQRTLIDDGESWKYDDTGTDLGTAWRSSSFNDSGWSEGDAELGYGESDEATEISYGSNQQDKHPTSYFRKTFTLSNDFDALTLQLKVDDGAVVYLNGVEADRINMPSGAISYSTSASGPAGNDGNSFINIPLNPNLLVVGNNVLAIEVHQIRSVVNGQRTGPVTSSDLSFDARLLGVASAFQSDPIVLNQSVQIRTRARDAGAQWSALQSSDFVVAGEPADATNFRITEINYNDGGDDVEDFIEVMNVSATESIALSGLSLSDAVRFDFGDTVLAPGQRAVVVEDADGFSARYAGSGSGPILVLGVWEGALNNSGEEIEVIDSANNVIMSVDYRDSDPWPFAADGNGGTLSLTDPLNTPAAELDKPYRWTASGVFGGTPGSASVAPRGIVVNEILAHTDPPQSDSIELRNSSDQPINISGWWLSDSSENLLKYRIPTMPALQPGALVVFDAGDFNLDPALPGQVSFGLNAAEGDQVYLSQASGGVVTRIEDAVEFGATFNGVSLGRTPDGSRLVPLHQPSLGMTNGAFAFSDVVISEIQYHPDAADEDNLEFIEVTNWTDGTIDLSNWRLRGEGDFNFAEGQSIAAGQSLVIVPFEPSNTSDVTAFNNHYGITGGGVTLLGPFTGSLSNSNGLVKLQSPDDPPMDDPMIQPNVNVDELVYDDLAPWPVSADGSGNSLNRIGPSTLGAFAGSWQAAAPTPGSVNSAPNVDSIEINAGRPTRSEVTSITVNFDSIVTLDASNFELTNTRTNEIVSGLLVDTDNGGGKTTATLTFTAGDSVINGIDSDLASTLADGTYELRYRFDGFGNTANRVDSFFRDYGDADGDGTVGLTDFAAFRSVFGQEDLVGGLDADRDGEVSLTDFAAFRSAFGN</sequence>
<dbReference type="Gene3D" id="1.10.238.10">
    <property type="entry name" value="EF-hand"/>
    <property type="match status" value="1"/>
</dbReference>
<keyword evidence="3" id="KW-1185">Reference proteome</keyword>
<evidence type="ECO:0000259" key="1">
    <source>
        <dbReference type="PROSITE" id="PS51841"/>
    </source>
</evidence>
<feature type="domain" description="LTD" evidence="1">
    <location>
        <begin position="1135"/>
        <end position="1256"/>
    </location>
</feature>
<dbReference type="OrthoDB" id="223034at2"/>
<dbReference type="Pfam" id="PF08757">
    <property type="entry name" value="CotH"/>
    <property type="match status" value="2"/>
</dbReference>
<proteinExistence type="predicted"/>
<dbReference type="RefSeq" id="WP_068257948.1">
    <property type="nucleotide sequence ID" value="NZ_LWSK01000001.1"/>
</dbReference>
<accession>A0A5B1CP66</accession>
<dbReference type="EMBL" id="VRLW01000001">
    <property type="protein sequence ID" value="KAA1261400.1"/>
    <property type="molecule type" value="Genomic_DNA"/>
</dbReference>
<dbReference type="Pfam" id="PF13290">
    <property type="entry name" value="CHB_HEX_C_1"/>
    <property type="match status" value="1"/>
</dbReference>
<comment type="caution">
    <text evidence="2">The sequence shown here is derived from an EMBL/GenBank/DDBJ whole genome shotgun (WGS) entry which is preliminary data.</text>
</comment>
<feature type="domain" description="LTD" evidence="1">
    <location>
        <begin position="1278"/>
        <end position="1489"/>
    </location>
</feature>
<dbReference type="InterPro" id="IPR036415">
    <property type="entry name" value="Lamin_tail_dom_sf"/>
</dbReference>
<protein>
    <submittedName>
        <fullName evidence="2">CotH protein</fullName>
    </submittedName>
</protein>
<dbReference type="SUPFAM" id="SSF74853">
    <property type="entry name" value="Lamin A/C globular tail domain"/>
    <property type="match status" value="3"/>
</dbReference>
<dbReference type="PROSITE" id="PS51841">
    <property type="entry name" value="LTD"/>
    <property type="match status" value="4"/>
</dbReference>
<dbReference type="Pfam" id="PF00932">
    <property type="entry name" value="LTD"/>
    <property type="match status" value="4"/>
</dbReference>